<organism evidence="1 2">
    <name type="scientific">Setaria viridis</name>
    <name type="common">Green bristlegrass</name>
    <name type="synonym">Setaria italica subsp. viridis</name>
    <dbReference type="NCBI Taxonomy" id="4556"/>
    <lineage>
        <taxon>Eukaryota</taxon>
        <taxon>Viridiplantae</taxon>
        <taxon>Streptophyta</taxon>
        <taxon>Embryophyta</taxon>
        <taxon>Tracheophyta</taxon>
        <taxon>Spermatophyta</taxon>
        <taxon>Magnoliopsida</taxon>
        <taxon>Liliopsida</taxon>
        <taxon>Poales</taxon>
        <taxon>Poaceae</taxon>
        <taxon>PACMAD clade</taxon>
        <taxon>Panicoideae</taxon>
        <taxon>Panicodae</taxon>
        <taxon>Paniceae</taxon>
        <taxon>Cenchrinae</taxon>
        <taxon>Setaria</taxon>
    </lineage>
</organism>
<dbReference type="AlphaFoldDB" id="A0A4U6T692"/>
<dbReference type="Proteomes" id="UP000298652">
    <property type="component" value="Chromosome 9"/>
</dbReference>
<reference evidence="1" key="1">
    <citation type="submission" date="2019-03" db="EMBL/GenBank/DDBJ databases">
        <title>WGS assembly of Setaria viridis.</title>
        <authorList>
            <person name="Huang P."/>
            <person name="Jenkins J."/>
            <person name="Grimwood J."/>
            <person name="Barry K."/>
            <person name="Healey A."/>
            <person name="Mamidi S."/>
            <person name="Sreedasyam A."/>
            <person name="Shu S."/>
            <person name="Feldman M."/>
            <person name="Wu J."/>
            <person name="Yu Y."/>
            <person name="Chen C."/>
            <person name="Johnson J."/>
            <person name="Rokhsar D."/>
            <person name="Baxter I."/>
            <person name="Schmutz J."/>
            <person name="Brutnell T."/>
            <person name="Kellogg E."/>
        </authorList>
    </citation>
    <scope>NUCLEOTIDE SEQUENCE [LARGE SCALE GENOMIC DNA]</scope>
</reference>
<proteinExistence type="predicted"/>
<sequence>MMKALRLEKNQMKEAVKFALDNADSVGEIIEILANALTTMDLPLLMKLTGSHIREKAYRTRVTV</sequence>
<keyword evidence="2" id="KW-1185">Reference proteome</keyword>
<dbReference type="Gramene" id="TKV97259">
    <property type="protein sequence ID" value="TKV97259"/>
    <property type="gene ID" value="SEVIR_9G482500v2"/>
</dbReference>
<dbReference type="EMBL" id="CM016560">
    <property type="protein sequence ID" value="TKV97259.1"/>
    <property type="molecule type" value="Genomic_DNA"/>
</dbReference>
<gene>
    <name evidence="1" type="ORF">SEVIR_9G482500v2</name>
</gene>
<accession>A0A4U6T692</accession>
<name>A0A4U6T692_SETVI</name>
<evidence type="ECO:0000313" key="2">
    <source>
        <dbReference type="Proteomes" id="UP000298652"/>
    </source>
</evidence>
<protein>
    <submittedName>
        <fullName evidence="1">Uncharacterized protein</fullName>
    </submittedName>
</protein>
<evidence type="ECO:0000313" key="1">
    <source>
        <dbReference type="EMBL" id="TKV97259.1"/>
    </source>
</evidence>